<evidence type="ECO:0000256" key="1">
    <source>
        <dbReference type="ARBA" id="ARBA00023172"/>
    </source>
</evidence>
<dbReference type="GO" id="GO:0006310">
    <property type="term" value="P:DNA recombination"/>
    <property type="evidence" value="ECO:0007669"/>
    <property type="project" value="UniProtKB-KW"/>
</dbReference>
<dbReference type="PROSITE" id="PS51898">
    <property type="entry name" value="TYR_RECOMBINASE"/>
    <property type="match status" value="1"/>
</dbReference>
<sequence>MIESSSPPKEFRSHNADFRLRYAWPKAYANTNTPCRGCLDPLDPLTGKPLSKHFLYGTDSNQPVHYMIYGKDPWDIWYNHLEAAVAHLAMLMAQQGLIANTSTHIDDPANTAKLDVLARNFKDTFFMLHRNEWKARTVDEYQRQYDVLLKELGDFSVSNLDNTAYRNLQETICHNAVANARKLDAWMYGDEPPSSARKRMSLLYELIQDLKQVEGIPIPAVPTRYNSKPSRQQQLLDRIDSARSLPESLLRSACAQPPLQGQAGLMIDAGLRISEDAGLLFDSLRAIDTSQGTLYYVEITGQLSPSGKRTEITKTDSSYRTVPISYELAQDLVRYRQKLEETHGDLSLRLLCGQGEEDGFNDSPAKAAAWQERISKLVPQLLRQKDFSRALASARAYCFSQKAQDIALRDRSTCHALRRNFCTWLYCQSGLDTAEIYRQMGHSYGPLQKKAAGLTPEELRRMCLRKYVSPTLYHSANPLRYSVDGAQRMTEVPACEVILTLPTGTSIELTVEDSEPGNVIQITGEGLNVQLLRKDERHDMQYTYALLADEAEITILTKHKLFQ</sequence>
<accession>A0A921LP94</accession>
<evidence type="ECO:0000313" key="3">
    <source>
        <dbReference type="EMBL" id="HJG28662.1"/>
    </source>
</evidence>
<dbReference type="Gene3D" id="1.10.443.10">
    <property type="entry name" value="Intergrase catalytic core"/>
    <property type="match status" value="1"/>
</dbReference>
<dbReference type="SUPFAM" id="SSF56349">
    <property type="entry name" value="DNA breaking-rejoining enzymes"/>
    <property type="match status" value="1"/>
</dbReference>
<dbReference type="GO" id="GO:0015074">
    <property type="term" value="P:DNA integration"/>
    <property type="evidence" value="ECO:0007669"/>
    <property type="project" value="InterPro"/>
</dbReference>
<organism evidence="3 4">
    <name type="scientific">Subdoligranulum variabile</name>
    <dbReference type="NCBI Taxonomy" id="214851"/>
    <lineage>
        <taxon>Bacteria</taxon>
        <taxon>Bacillati</taxon>
        <taxon>Bacillota</taxon>
        <taxon>Clostridia</taxon>
        <taxon>Eubacteriales</taxon>
        <taxon>Oscillospiraceae</taxon>
        <taxon>Subdoligranulum</taxon>
    </lineage>
</organism>
<feature type="domain" description="Tyr recombinase" evidence="2">
    <location>
        <begin position="221"/>
        <end position="480"/>
    </location>
</feature>
<comment type="caution">
    <text evidence="3">The sequence shown here is derived from an EMBL/GenBank/DDBJ whole genome shotgun (WGS) entry which is preliminary data.</text>
</comment>
<reference evidence="3" key="1">
    <citation type="journal article" date="2021" name="PeerJ">
        <title>Extensive microbial diversity within the chicken gut microbiome revealed by metagenomics and culture.</title>
        <authorList>
            <person name="Gilroy R."/>
            <person name="Ravi A."/>
            <person name="Getino M."/>
            <person name="Pursley I."/>
            <person name="Horton D.L."/>
            <person name="Alikhan N.F."/>
            <person name="Baker D."/>
            <person name="Gharbi K."/>
            <person name="Hall N."/>
            <person name="Watson M."/>
            <person name="Adriaenssens E.M."/>
            <person name="Foster-Nyarko E."/>
            <person name="Jarju S."/>
            <person name="Secka A."/>
            <person name="Antonio M."/>
            <person name="Oren A."/>
            <person name="Chaudhuri R.R."/>
            <person name="La Ragione R."/>
            <person name="Hildebrand F."/>
            <person name="Pallen M.J."/>
        </authorList>
    </citation>
    <scope>NUCLEOTIDE SEQUENCE</scope>
    <source>
        <strain evidence="3">ChiBcec21-2208</strain>
    </source>
</reference>
<dbReference type="GO" id="GO:0003677">
    <property type="term" value="F:DNA binding"/>
    <property type="evidence" value="ECO:0007669"/>
    <property type="project" value="InterPro"/>
</dbReference>
<protein>
    <submittedName>
        <fullName evidence="3">Site-specific integrase</fullName>
    </submittedName>
</protein>
<gene>
    <name evidence="3" type="ORF">K8V20_08485</name>
</gene>
<dbReference type="Proteomes" id="UP000782880">
    <property type="component" value="Unassembled WGS sequence"/>
</dbReference>
<keyword evidence="1" id="KW-0233">DNA recombination</keyword>
<proteinExistence type="predicted"/>
<dbReference type="EMBL" id="DYVE01000221">
    <property type="protein sequence ID" value="HJG28662.1"/>
    <property type="molecule type" value="Genomic_DNA"/>
</dbReference>
<dbReference type="InterPro" id="IPR013762">
    <property type="entry name" value="Integrase-like_cat_sf"/>
</dbReference>
<evidence type="ECO:0000313" key="4">
    <source>
        <dbReference type="Proteomes" id="UP000782880"/>
    </source>
</evidence>
<reference evidence="3" key="2">
    <citation type="submission" date="2021-09" db="EMBL/GenBank/DDBJ databases">
        <authorList>
            <person name="Gilroy R."/>
        </authorList>
    </citation>
    <scope>NUCLEOTIDE SEQUENCE</scope>
    <source>
        <strain evidence="3">ChiBcec21-2208</strain>
    </source>
</reference>
<dbReference type="AlphaFoldDB" id="A0A921LP94"/>
<dbReference type="InterPro" id="IPR011010">
    <property type="entry name" value="DNA_brk_join_enz"/>
</dbReference>
<dbReference type="CDD" id="cd00397">
    <property type="entry name" value="DNA_BRE_C"/>
    <property type="match status" value="1"/>
</dbReference>
<name>A0A921LP94_9FIRM</name>
<evidence type="ECO:0000259" key="2">
    <source>
        <dbReference type="PROSITE" id="PS51898"/>
    </source>
</evidence>
<dbReference type="InterPro" id="IPR002104">
    <property type="entry name" value="Integrase_catalytic"/>
</dbReference>